<dbReference type="InterPro" id="IPR057326">
    <property type="entry name" value="KR_dom"/>
</dbReference>
<dbReference type="InterPro" id="IPR036291">
    <property type="entry name" value="NAD(P)-bd_dom_sf"/>
</dbReference>
<dbReference type="AlphaFoldDB" id="A0A0K1QDN9"/>
<dbReference type="EMBL" id="CP012333">
    <property type="protein sequence ID" value="AKV03550.1"/>
    <property type="molecule type" value="Genomic_DNA"/>
</dbReference>
<evidence type="ECO:0000313" key="7">
    <source>
        <dbReference type="Proteomes" id="UP000064967"/>
    </source>
</evidence>
<dbReference type="Proteomes" id="UP000064967">
    <property type="component" value="Chromosome"/>
</dbReference>
<evidence type="ECO:0000256" key="3">
    <source>
        <dbReference type="RuleBase" id="RU000363"/>
    </source>
</evidence>
<dbReference type="NCBIfam" id="NF004526">
    <property type="entry name" value="PRK05872.1"/>
    <property type="match status" value="1"/>
</dbReference>
<accession>A0A0K1QDN9</accession>
<dbReference type="CDD" id="cd05233">
    <property type="entry name" value="SDR_c"/>
    <property type="match status" value="1"/>
</dbReference>
<protein>
    <submittedName>
        <fullName evidence="6">Putative 3-oxoacyl-(Acyl carrier protein) reductase</fullName>
    </submittedName>
</protein>
<dbReference type="STRING" id="1391654.AKJ09_10213"/>
<gene>
    <name evidence="6" type="ORF">AKJ09_10213</name>
</gene>
<dbReference type="PROSITE" id="PS00061">
    <property type="entry name" value="ADH_SHORT"/>
    <property type="match status" value="1"/>
</dbReference>
<reference evidence="6 7" key="1">
    <citation type="submission" date="2015-08" db="EMBL/GenBank/DDBJ databases">
        <authorList>
            <person name="Babu N.S."/>
            <person name="Beckwith C.J."/>
            <person name="Beseler K.G."/>
            <person name="Brison A."/>
            <person name="Carone J.V."/>
            <person name="Caskin T.P."/>
            <person name="Diamond M."/>
            <person name="Durham M.E."/>
            <person name="Foxe J.M."/>
            <person name="Go M."/>
            <person name="Henderson B.A."/>
            <person name="Jones I.B."/>
            <person name="McGettigan J.A."/>
            <person name="Micheletti S.J."/>
            <person name="Nasrallah M.E."/>
            <person name="Ortiz D."/>
            <person name="Piller C.R."/>
            <person name="Privatt S.R."/>
            <person name="Schneider S.L."/>
            <person name="Sharp S."/>
            <person name="Smith T.C."/>
            <person name="Stanton J.D."/>
            <person name="Ullery H.E."/>
            <person name="Wilson R.J."/>
            <person name="Serrano M.G."/>
            <person name="Buck G."/>
            <person name="Lee V."/>
            <person name="Wang Y."/>
            <person name="Carvalho R."/>
            <person name="Voegtly L."/>
            <person name="Shi R."/>
            <person name="Duckworth R."/>
            <person name="Johnson A."/>
            <person name="Loviza R."/>
            <person name="Walstead R."/>
            <person name="Shah Z."/>
            <person name="Kiflezghi M."/>
            <person name="Wade K."/>
            <person name="Ball S.L."/>
            <person name="Bradley K.W."/>
            <person name="Asai D.J."/>
            <person name="Bowman C.A."/>
            <person name="Russell D.A."/>
            <person name="Pope W.H."/>
            <person name="Jacobs-Sera D."/>
            <person name="Hendrix R.W."/>
            <person name="Hatfull G.F."/>
        </authorList>
    </citation>
    <scope>NUCLEOTIDE SEQUENCE [LARGE SCALE GENOMIC DNA]</scope>
    <source>
        <strain evidence="6 7">DSM 27648</strain>
    </source>
</reference>
<dbReference type="PATRIC" id="fig|1391654.3.peg.10351"/>
<dbReference type="SMART" id="SM00822">
    <property type="entry name" value="PKS_KR"/>
    <property type="match status" value="1"/>
</dbReference>
<keyword evidence="2" id="KW-0560">Oxidoreductase</keyword>
<dbReference type="PANTHER" id="PTHR44196">
    <property type="entry name" value="DEHYDROGENASE/REDUCTASE SDR FAMILY MEMBER 7B"/>
    <property type="match status" value="1"/>
</dbReference>
<evidence type="ECO:0000256" key="4">
    <source>
        <dbReference type="SAM" id="MobiDB-lite"/>
    </source>
</evidence>
<dbReference type="RefSeq" id="WP_146654302.1">
    <property type="nucleotide sequence ID" value="NZ_CP012333.1"/>
</dbReference>
<name>A0A0K1QDN9_9BACT</name>
<evidence type="ECO:0000313" key="6">
    <source>
        <dbReference type="EMBL" id="AKV03550.1"/>
    </source>
</evidence>
<dbReference type="PRINTS" id="PR00081">
    <property type="entry name" value="GDHRDH"/>
</dbReference>
<feature type="domain" description="Ketoreductase" evidence="5">
    <location>
        <begin position="8"/>
        <end position="187"/>
    </location>
</feature>
<dbReference type="KEGG" id="llu:AKJ09_10213"/>
<evidence type="ECO:0000256" key="1">
    <source>
        <dbReference type="ARBA" id="ARBA00006484"/>
    </source>
</evidence>
<dbReference type="InterPro" id="IPR020904">
    <property type="entry name" value="Sc_DH/Rdtase_CS"/>
</dbReference>
<dbReference type="GO" id="GO:0016020">
    <property type="term" value="C:membrane"/>
    <property type="evidence" value="ECO:0007669"/>
    <property type="project" value="TreeGrafter"/>
</dbReference>
<dbReference type="InterPro" id="IPR002347">
    <property type="entry name" value="SDR_fam"/>
</dbReference>
<feature type="region of interest" description="Disordered" evidence="4">
    <location>
        <begin position="286"/>
        <end position="310"/>
    </location>
</feature>
<evidence type="ECO:0000256" key="2">
    <source>
        <dbReference type="ARBA" id="ARBA00023002"/>
    </source>
</evidence>
<dbReference type="OrthoDB" id="5495326at2"/>
<proteinExistence type="inferred from homology"/>
<dbReference type="PANTHER" id="PTHR44196:SF1">
    <property type="entry name" value="DEHYDROGENASE_REDUCTASE SDR FAMILY MEMBER 7B"/>
    <property type="match status" value="1"/>
</dbReference>
<dbReference type="Gene3D" id="3.40.50.720">
    <property type="entry name" value="NAD(P)-binding Rossmann-like Domain"/>
    <property type="match status" value="1"/>
</dbReference>
<organism evidence="6 7">
    <name type="scientific">Labilithrix luteola</name>
    <dbReference type="NCBI Taxonomy" id="1391654"/>
    <lineage>
        <taxon>Bacteria</taxon>
        <taxon>Pseudomonadati</taxon>
        <taxon>Myxococcota</taxon>
        <taxon>Polyangia</taxon>
        <taxon>Polyangiales</taxon>
        <taxon>Labilitrichaceae</taxon>
        <taxon>Labilithrix</taxon>
    </lineage>
</organism>
<dbReference type="SUPFAM" id="SSF51735">
    <property type="entry name" value="NAD(P)-binding Rossmann-fold domains"/>
    <property type="match status" value="1"/>
</dbReference>
<keyword evidence="7" id="KW-1185">Reference proteome</keyword>
<sequence>MTYSLEGKVVFVTGAARGIGAETVRIAARRGARLALVGMEPDKLAALANELGSRHTWAECDVTDQTSLERAVEHVVSTLGGIDVVVANAGIASAGTVSVTPIEALTRVIDVNLNGVVRTVATTLSHVTERRGYYLLVSSAAALRALPGMATYAASKSGVEQFGSALRLELAHKGVGVGVAHPSWIDTDLVRDAKHDISTFEQMLKRLPGPFGATTSVETCAEAFVGAMEARKNKLYVPRSLVFFSAIRPLLAGPLMDAVIRRDARKSVPQFEREVQSLGRAFGRQSVGLGENGASPTTNLRAEKDQPARV</sequence>
<dbReference type="GO" id="GO:0016491">
    <property type="term" value="F:oxidoreductase activity"/>
    <property type="evidence" value="ECO:0007669"/>
    <property type="project" value="UniProtKB-KW"/>
</dbReference>
<dbReference type="PRINTS" id="PR00080">
    <property type="entry name" value="SDRFAMILY"/>
</dbReference>
<evidence type="ECO:0000259" key="5">
    <source>
        <dbReference type="SMART" id="SM00822"/>
    </source>
</evidence>
<dbReference type="Pfam" id="PF00106">
    <property type="entry name" value="adh_short"/>
    <property type="match status" value="1"/>
</dbReference>
<feature type="compositionally biased region" description="Basic and acidic residues" evidence="4">
    <location>
        <begin position="301"/>
        <end position="310"/>
    </location>
</feature>
<comment type="similarity">
    <text evidence="1 3">Belongs to the short-chain dehydrogenases/reductases (SDR) family.</text>
</comment>